<feature type="coiled-coil region" evidence="1">
    <location>
        <begin position="175"/>
        <end position="289"/>
    </location>
</feature>
<accession>A0A2H0X0I3</accession>
<dbReference type="InterPro" id="IPR025645">
    <property type="entry name" value="DUF4349"/>
</dbReference>
<dbReference type="Pfam" id="PF14257">
    <property type="entry name" value="DUF4349"/>
    <property type="match status" value="1"/>
</dbReference>
<evidence type="ECO:0000313" key="5">
    <source>
        <dbReference type="Proteomes" id="UP000229574"/>
    </source>
</evidence>
<dbReference type="Proteomes" id="UP000229574">
    <property type="component" value="Unassembled WGS sequence"/>
</dbReference>
<feature type="transmembrane region" description="Helical" evidence="2">
    <location>
        <begin position="16"/>
        <end position="36"/>
    </location>
</feature>
<dbReference type="AlphaFoldDB" id="A0A2H0X0I3"/>
<evidence type="ECO:0000259" key="3">
    <source>
        <dbReference type="Pfam" id="PF14257"/>
    </source>
</evidence>
<feature type="domain" description="DUF4349" evidence="3">
    <location>
        <begin position="97"/>
        <end position="229"/>
    </location>
</feature>
<evidence type="ECO:0000313" key="4">
    <source>
        <dbReference type="EMBL" id="PIS17699.1"/>
    </source>
</evidence>
<feature type="transmembrane region" description="Helical" evidence="2">
    <location>
        <begin position="325"/>
        <end position="343"/>
    </location>
</feature>
<name>A0A2H0X0I3_9BACT</name>
<reference evidence="5" key="1">
    <citation type="submission" date="2017-09" db="EMBL/GenBank/DDBJ databases">
        <title>Depth-based differentiation of microbial function through sediment-hosted aquifers and enrichment of novel symbionts in the deep terrestrial subsurface.</title>
        <authorList>
            <person name="Probst A.J."/>
            <person name="Ladd B."/>
            <person name="Jarett J.K."/>
            <person name="Geller-Mcgrath D.E."/>
            <person name="Sieber C.M.K."/>
            <person name="Emerson J.B."/>
            <person name="Anantharaman K."/>
            <person name="Thomas B.C."/>
            <person name="Malmstrom R."/>
            <person name="Stieglmeier M."/>
            <person name="Klingl A."/>
            <person name="Woyke T."/>
            <person name="Ryan C.M."/>
            <person name="Banfield J.F."/>
        </authorList>
    </citation>
    <scope>NUCLEOTIDE SEQUENCE [LARGE SCALE GENOMIC DNA]</scope>
</reference>
<organism evidence="4 5">
    <name type="scientific">Candidatus Collierbacteria bacterium CG09_land_8_20_14_0_10_46_12</name>
    <dbReference type="NCBI Taxonomy" id="1974533"/>
    <lineage>
        <taxon>Bacteria</taxon>
        <taxon>Candidatus Collieribacteriota</taxon>
    </lineage>
</organism>
<keyword evidence="2" id="KW-0812">Transmembrane</keyword>
<comment type="caution">
    <text evidence="4">The sequence shown here is derived from an EMBL/GenBank/DDBJ whole genome shotgun (WGS) entry which is preliminary data.</text>
</comment>
<dbReference type="EMBL" id="PEYY01000123">
    <property type="protein sequence ID" value="PIS17699.1"/>
    <property type="molecule type" value="Genomic_DNA"/>
</dbReference>
<keyword evidence="1" id="KW-0175">Coiled coil</keyword>
<evidence type="ECO:0000256" key="2">
    <source>
        <dbReference type="SAM" id="Phobius"/>
    </source>
</evidence>
<evidence type="ECO:0000256" key="1">
    <source>
        <dbReference type="SAM" id="Coils"/>
    </source>
</evidence>
<sequence length="350" mass="39602">MIHGGRKVVKISKRKVLLMAGVVVIALIAWYGRIFFIQKSLPKIVNYNRSYGDGPNLSIAKPESVSISDGLRIMPPDNAISNQQISINDTREFLKTSYSASIKTRDVQGVVTSAKNIIKGNDGRVDNISSSEKRGYLTFVVPKSKFETFRSEIESLTHKKLFSETSLSQNLLGQKQSIEQQTSNIKKNLESLNEQKEALRLQHNQAVATINKELQSIRSQLSNIRKQIAETTDADVLNSLRSQESNYVSRENAQKQYLSRENSQYTAQNASLESQIKIQNTNLENVNTQDENFTENIETVEGRVDVKWISIWQMIKVFSPVSPEILVIVIIVIIWNILARLGYVPKFVLE</sequence>
<gene>
    <name evidence="4" type="ORF">COT54_03250</name>
</gene>
<keyword evidence="2" id="KW-0472">Membrane</keyword>
<proteinExistence type="predicted"/>
<protein>
    <recommendedName>
        <fullName evidence="3">DUF4349 domain-containing protein</fullName>
    </recommendedName>
</protein>
<keyword evidence="2" id="KW-1133">Transmembrane helix</keyword>